<accession>A0ABR1XA58</accession>
<gene>
    <name evidence="1" type="ORF">PG997_000168</name>
</gene>
<evidence type="ECO:0000313" key="2">
    <source>
        <dbReference type="Proteomes" id="UP001433268"/>
    </source>
</evidence>
<keyword evidence="2" id="KW-1185">Reference proteome</keyword>
<dbReference type="GeneID" id="92037543"/>
<name>A0ABR1XA58_9PEZI</name>
<dbReference type="RefSeq" id="XP_066674256.1">
    <property type="nucleotide sequence ID" value="XM_066804483.1"/>
</dbReference>
<dbReference type="EMBL" id="JAQQWN010000002">
    <property type="protein sequence ID" value="KAK8093483.1"/>
    <property type="molecule type" value="Genomic_DNA"/>
</dbReference>
<evidence type="ECO:0000313" key="1">
    <source>
        <dbReference type="EMBL" id="KAK8093483.1"/>
    </source>
</evidence>
<sequence>MDIVNSTILQDVQTLFYKVTTTDIRQVAKDFSTDDNVSTLRDGSREVVVEFTIASKCIRLMQCFDIDLDEKKPFDKTRRYNDAEQRAHELSNEPPMATDVQQFLMARMVWENGGGLRGVGPKQQTEMEVNYKKSSKDFENLRTEAQESFWLHSTRAERDALRDAASNGDDQIDHIITVIKANWTRRWNNGRFDQDHFRHYLDDKIVAEQVWELVDADVFIVVDAKRRVVLANVESAAQLLFGADIVHELNRAIDMFSFFVPIPAPRE</sequence>
<dbReference type="Proteomes" id="UP001433268">
    <property type="component" value="Unassembled WGS sequence"/>
</dbReference>
<reference evidence="1 2" key="1">
    <citation type="submission" date="2023-01" db="EMBL/GenBank/DDBJ databases">
        <title>Analysis of 21 Apiospora genomes using comparative genomics revels a genus with tremendous synthesis potential of carbohydrate active enzymes and secondary metabolites.</title>
        <authorList>
            <person name="Sorensen T."/>
        </authorList>
    </citation>
    <scope>NUCLEOTIDE SEQUENCE [LARGE SCALE GENOMIC DNA]</scope>
    <source>
        <strain evidence="1 2">CBS 114990</strain>
    </source>
</reference>
<protein>
    <submittedName>
        <fullName evidence="1">Uncharacterized protein</fullName>
    </submittedName>
</protein>
<organism evidence="1 2">
    <name type="scientific">Apiospora hydei</name>
    <dbReference type="NCBI Taxonomy" id="1337664"/>
    <lineage>
        <taxon>Eukaryota</taxon>
        <taxon>Fungi</taxon>
        <taxon>Dikarya</taxon>
        <taxon>Ascomycota</taxon>
        <taxon>Pezizomycotina</taxon>
        <taxon>Sordariomycetes</taxon>
        <taxon>Xylariomycetidae</taxon>
        <taxon>Amphisphaeriales</taxon>
        <taxon>Apiosporaceae</taxon>
        <taxon>Apiospora</taxon>
    </lineage>
</organism>
<comment type="caution">
    <text evidence="1">The sequence shown here is derived from an EMBL/GenBank/DDBJ whole genome shotgun (WGS) entry which is preliminary data.</text>
</comment>
<proteinExistence type="predicted"/>